<evidence type="ECO:0000256" key="1">
    <source>
        <dbReference type="SAM" id="MobiDB-lite"/>
    </source>
</evidence>
<dbReference type="Proteomes" id="UP000499080">
    <property type="component" value="Unassembled WGS sequence"/>
</dbReference>
<feature type="region of interest" description="Disordered" evidence="1">
    <location>
        <begin position="47"/>
        <end position="88"/>
    </location>
</feature>
<keyword evidence="3" id="KW-1185">Reference proteome</keyword>
<proteinExistence type="predicted"/>
<dbReference type="AlphaFoldDB" id="A0A4Y2AI29"/>
<accession>A0A4Y2AI29</accession>
<name>A0A4Y2AI29_ARAVE</name>
<evidence type="ECO:0000313" key="3">
    <source>
        <dbReference type="Proteomes" id="UP000499080"/>
    </source>
</evidence>
<protein>
    <submittedName>
        <fullName evidence="2">Uncharacterized protein</fullName>
    </submittedName>
</protein>
<gene>
    <name evidence="2" type="ORF">AVEN_48926_1</name>
</gene>
<evidence type="ECO:0000313" key="2">
    <source>
        <dbReference type="EMBL" id="GBL78959.1"/>
    </source>
</evidence>
<sequence>MVNFSLWLVRLTNIAKGYIFRLKQVGPCHFKRGQMTRATHGALGVTPPLLYPPGSETPSTYPKASHLRTRGAPSGDTTSLLGKGDEYL</sequence>
<organism evidence="2 3">
    <name type="scientific">Araneus ventricosus</name>
    <name type="common">Orbweaver spider</name>
    <name type="synonym">Epeira ventricosa</name>
    <dbReference type="NCBI Taxonomy" id="182803"/>
    <lineage>
        <taxon>Eukaryota</taxon>
        <taxon>Metazoa</taxon>
        <taxon>Ecdysozoa</taxon>
        <taxon>Arthropoda</taxon>
        <taxon>Chelicerata</taxon>
        <taxon>Arachnida</taxon>
        <taxon>Araneae</taxon>
        <taxon>Araneomorphae</taxon>
        <taxon>Entelegynae</taxon>
        <taxon>Araneoidea</taxon>
        <taxon>Araneidae</taxon>
        <taxon>Araneus</taxon>
    </lineage>
</organism>
<comment type="caution">
    <text evidence="2">The sequence shown here is derived from an EMBL/GenBank/DDBJ whole genome shotgun (WGS) entry which is preliminary data.</text>
</comment>
<dbReference type="EMBL" id="BGPR01000017">
    <property type="protein sequence ID" value="GBL78959.1"/>
    <property type="molecule type" value="Genomic_DNA"/>
</dbReference>
<reference evidence="2 3" key="1">
    <citation type="journal article" date="2019" name="Sci. Rep.">
        <title>Orb-weaving spider Araneus ventricosus genome elucidates the spidroin gene catalogue.</title>
        <authorList>
            <person name="Kono N."/>
            <person name="Nakamura H."/>
            <person name="Ohtoshi R."/>
            <person name="Moran D.A.P."/>
            <person name="Shinohara A."/>
            <person name="Yoshida Y."/>
            <person name="Fujiwara M."/>
            <person name="Mori M."/>
            <person name="Tomita M."/>
            <person name="Arakawa K."/>
        </authorList>
    </citation>
    <scope>NUCLEOTIDE SEQUENCE [LARGE SCALE GENOMIC DNA]</scope>
</reference>